<evidence type="ECO:0000259" key="1">
    <source>
        <dbReference type="Pfam" id="PF13586"/>
    </source>
</evidence>
<accession>A0ABX0V4S6</accession>
<protein>
    <submittedName>
        <fullName evidence="2">Transposase</fullName>
    </submittedName>
</protein>
<evidence type="ECO:0000313" key="2">
    <source>
        <dbReference type="EMBL" id="NIJ60106.1"/>
    </source>
</evidence>
<gene>
    <name evidence="2" type="ORF">FHS82_003972</name>
</gene>
<organism evidence="2 3">
    <name type="scientific">Pseudochelatococcus lubricantis</name>
    <dbReference type="NCBI Taxonomy" id="1538102"/>
    <lineage>
        <taxon>Bacteria</taxon>
        <taxon>Pseudomonadati</taxon>
        <taxon>Pseudomonadota</taxon>
        <taxon>Alphaproteobacteria</taxon>
        <taxon>Hyphomicrobiales</taxon>
        <taxon>Chelatococcaceae</taxon>
        <taxon>Pseudochelatococcus</taxon>
    </lineage>
</organism>
<sequence>MAEAIQAATDQSVEIAFSDRGHIGEEPEKSAAEHGIRLEVVKLPEAKLGFVLLPRRWVVERSFAWATPFRRLFKNYERCAQTLADLHIVAFVWSVSG</sequence>
<dbReference type="EMBL" id="JAASQI010000013">
    <property type="protein sequence ID" value="NIJ60106.1"/>
    <property type="molecule type" value="Genomic_DNA"/>
</dbReference>
<name>A0ABX0V4S6_9HYPH</name>
<proteinExistence type="predicted"/>
<feature type="domain" description="Transposase DDE" evidence="1">
    <location>
        <begin position="18"/>
        <end position="91"/>
    </location>
</feature>
<keyword evidence="3" id="KW-1185">Reference proteome</keyword>
<comment type="caution">
    <text evidence="2">The sequence shown here is derived from an EMBL/GenBank/DDBJ whole genome shotgun (WGS) entry which is preliminary data.</text>
</comment>
<dbReference type="PANTHER" id="PTHR30007">
    <property type="entry name" value="PHP DOMAIN PROTEIN"/>
    <property type="match status" value="1"/>
</dbReference>
<dbReference type="Proteomes" id="UP001429580">
    <property type="component" value="Unassembled WGS sequence"/>
</dbReference>
<evidence type="ECO:0000313" key="3">
    <source>
        <dbReference type="Proteomes" id="UP001429580"/>
    </source>
</evidence>
<dbReference type="InterPro" id="IPR025668">
    <property type="entry name" value="Tnp_DDE_dom"/>
</dbReference>
<reference evidence="2 3" key="1">
    <citation type="submission" date="2020-03" db="EMBL/GenBank/DDBJ databases">
        <title>Genomic Encyclopedia of Type Strains, Phase IV (KMG-IV): sequencing the most valuable type-strain genomes for metagenomic binning, comparative biology and taxonomic classification.</title>
        <authorList>
            <person name="Goeker M."/>
        </authorList>
    </citation>
    <scope>NUCLEOTIDE SEQUENCE [LARGE SCALE GENOMIC DNA]</scope>
    <source>
        <strain evidence="2 3">DSM 103870</strain>
    </source>
</reference>
<dbReference type="PANTHER" id="PTHR30007:SF0">
    <property type="entry name" value="TRANSPOSASE"/>
    <property type="match status" value="1"/>
</dbReference>
<dbReference type="Pfam" id="PF13586">
    <property type="entry name" value="DDE_Tnp_1_2"/>
    <property type="match status" value="1"/>
</dbReference>